<dbReference type="Proteomes" id="UP000014254">
    <property type="component" value="Unassembled WGS sequence"/>
</dbReference>
<dbReference type="GO" id="GO:0016020">
    <property type="term" value="C:membrane"/>
    <property type="evidence" value="ECO:0007669"/>
    <property type="project" value="TreeGrafter"/>
</dbReference>
<organism evidence="2 3">
    <name type="scientific">Mucor circinelloides f. circinelloides (strain 1006PhL)</name>
    <name type="common">Mucormycosis agent</name>
    <name type="synonym">Calyptromyces circinelloides</name>
    <dbReference type="NCBI Taxonomy" id="1220926"/>
    <lineage>
        <taxon>Eukaryota</taxon>
        <taxon>Fungi</taxon>
        <taxon>Fungi incertae sedis</taxon>
        <taxon>Mucoromycota</taxon>
        <taxon>Mucoromycotina</taxon>
        <taxon>Mucoromycetes</taxon>
        <taxon>Mucorales</taxon>
        <taxon>Mucorineae</taxon>
        <taxon>Mucoraceae</taxon>
        <taxon>Mucor</taxon>
    </lineage>
</organism>
<dbReference type="InParanoid" id="S2JJA1"/>
<evidence type="ECO:0000256" key="1">
    <source>
        <dbReference type="SAM" id="Phobius"/>
    </source>
</evidence>
<proteinExistence type="predicted"/>
<keyword evidence="1" id="KW-1133">Transmembrane helix</keyword>
<dbReference type="OMA" id="WANRFIT"/>
<dbReference type="PANTHER" id="PTHR12242">
    <property type="entry name" value="OS02G0130600 PROTEIN-RELATED"/>
    <property type="match status" value="1"/>
</dbReference>
<keyword evidence="1" id="KW-0472">Membrane</keyword>
<feature type="transmembrane region" description="Helical" evidence="1">
    <location>
        <begin position="108"/>
        <end position="128"/>
    </location>
</feature>
<keyword evidence="3" id="KW-1185">Reference proteome</keyword>
<dbReference type="AlphaFoldDB" id="S2JJA1"/>
<dbReference type="EMBL" id="KE123927">
    <property type="protein sequence ID" value="EPB89989.1"/>
    <property type="molecule type" value="Genomic_DNA"/>
</dbReference>
<keyword evidence="1" id="KW-0812">Transmembrane</keyword>
<sequence>MFLVIRSILTLYSTVVLWTDIGTSGGMFFQYFTSMTFIGLHAYQVTALVHHIRYLYTKDISFFVNQPTALNYLYVYLYSTVVTFNIVTPVVFWAILAKAMAATTTMGVWMNVSVHGVSFFLMIFDVILNRMKLPIRMVVFPLITIIFYMLLAFVIYAVNHRWVYPFLDWYQGPSAAIWYFAVGIICVVAFFIQVLIHWLRDFVARKAGKMNNVEISDKDNDIAITKLEVDNSSSIV</sequence>
<reference evidence="3" key="1">
    <citation type="submission" date="2013-05" db="EMBL/GenBank/DDBJ databases">
        <title>The Genome sequence of Mucor circinelloides f. circinelloides 1006PhL.</title>
        <authorList>
            <consortium name="The Broad Institute Genomics Platform"/>
            <person name="Cuomo C."/>
            <person name="Earl A."/>
            <person name="Findley K."/>
            <person name="Lee S.C."/>
            <person name="Walker B."/>
            <person name="Young S."/>
            <person name="Zeng Q."/>
            <person name="Gargeya S."/>
            <person name="Fitzgerald M."/>
            <person name="Haas B."/>
            <person name="Abouelleil A."/>
            <person name="Allen A.W."/>
            <person name="Alvarado L."/>
            <person name="Arachchi H.M."/>
            <person name="Berlin A.M."/>
            <person name="Chapman S.B."/>
            <person name="Gainer-Dewar J."/>
            <person name="Goldberg J."/>
            <person name="Griggs A."/>
            <person name="Gujja S."/>
            <person name="Hansen M."/>
            <person name="Howarth C."/>
            <person name="Imamovic A."/>
            <person name="Ireland A."/>
            <person name="Larimer J."/>
            <person name="McCowan C."/>
            <person name="Murphy C."/>
            <person name="Pearson M."/>
            <person name="Poon T.W."/>
            <person name="Priest M."/>
            <person name="Roberts A."/>
            <person name="Saif S."/>
            <person name="Shea T."/>
            <person name="Sisk P."/>
            <person name="Sykes S."/>
            <person name="Wortman J."/>
            <person name="Nusbaum C."/>
            <person name="Birren B."/>
        </authorList>
    </citation>
    <scope>NUCLEOTIDE SEQUENCE [LARGE SCALE GENOMIC DNA]</scope>
    <source>
        <strain evidence="3">1006PhL</strain>
    </source>
</reference>
<dbReference type="STRING" id="1220926.S2JJA1"/>
<gene>
    <name evidence="2" type="ORF">HMPREF1544_03238</name>
</gene>
<feature type="transmembrane region" description="Helical" evidence="1">
    <location>
        <begin position="135"/>
        <end position="157"/>
    </location>
</feature>
<dbReference type="VEuPathDB" id="FungiDB:HMPREF1544_03238"/>
<feature type="transmembrane region" description="Helical" evidence="1">
    <location>
        <begin position="73"/>
        <end position="96"/>
    </location>
</feature>
<name>S2JJA1_MUCC1</name>
<dbReference type="eggNOG" id="ENOG502RZDB">
    <property type="taxonomic scope" value="Eukaryota"/>
</dbReference>
<protein>
    <submittedName>
        <fullName evidence="2">Uncharacterized protein</fullName>
    </submittedName>
</protein>
<dbReference type="OrthoDB" id="419711at2759"/>
<feature type="transmembrane region" description="Helical" evidence="1">
    <location>
        <begin position="177"/>
        <end position="199"/>
    </location>
</feature>
<accession>S2JJA1</accession>
<dbReference type="PANTHER" id="PTHR12242:SF1">
    <property type="entry name" value="MYND-TYPE DOMAIN-CONTAINING PROTEIN"/>
    <property type="match status" value="1"/>
</dbReference>
<feature type="transmembrane region" description="Helical" evidence="1">
    <location>
        <begin position="28"/>
        <end position="52"/>
    </location>
</feature>
<evidence type="ECO:0000313" key="3">
    <source>
        <dbReference type="Proteomes" id="UP000014254"/>
    </source>
</evidence>
<evidence type="ECO:0000313" key="2">
    <source>
        <dbReference type="EMBL" id="EPB89989.1"/>
    </source>
</evidence>